<organism evidence="1 2">
    <name type="scientific">Rhizopus stolonifer</name>
    <name type="common">Rhizopus nigricans</name>
    <dbReference type="NCBI Taxonomy" id="4846"/>
    <lineage>
        <taxon>Eukaryota</taxon>
        <taxon>Fungi</taxon>
        <taxon>Fungi incertae sedis</taxon>
        <taxon>Mucoromycota</taxon>
        <taxon>Mucoromycotina</taxon>
        <taxon>Mucoromycetes</taxon>
        <taxon>Mucorales</taxon>
        <taxon>Mucorineae</taxon>
        <taxon>Rhizopodaceae</taxon>
        <taxon>Rhizopus</taxon>
    </lineage>
</organism>
<dbReference type="Proteomes" id="UP000253551">
    <property type="component" value="Unassembled WGS sequence"/>
</dbReference>
<evidence type="ECO:0000313" key="2">
    <source>
        <dbReference type="Proteomes" id="UP000253551"/>
    </source>
</evidence>
<accession>A0A367K1Y3</accession>
<sequence length="109" mass="12795">MRSRSSIVKQEDFKKSINKLLNNNSQHNQTRLCRVKNEPRELNSLPNQFTSSGADQKFVNWGMVVDLEKKLFKKKSPMAKKKLKMDHDETKHIEQLDQVDLKSTMVDTY</sequence>
<name>A0A367K1Y3_RHIST</name>
<comment type="caution">
    <text evidence="1">The sequence shown here is derived from an EMBL/GenBank/DDBJ whole genome shotgun (WGS) entry which is preliminary data.</text>
</comment>
<proteinExistence type="predicted"/>
<keyword evidence="2" id="KW-1185">Reference proteome</keyword>
<dbReference type="AlphaFoldDB" id="A0A367K1Y3"/>
<dbReference type="EMBL" id="PJQM01002344">
    <property type="protein sequence ID" value="RCH96165.1"/>
    <property type="molecule type" value="Genomic_DNA"/>
</dbReference>
<protein>
    <submittedName>
        <fullName evidence="1">Uncharacterized protein</fullName>
    </submittedName>
</protein>
<evidence type="ECO:0000313" key="1">
    <source>
        <dbReference type="EMBL" id="RCH96165.1"/>
    </source>
</evidence>
<reference evidence="1 2" key="1">
    <citation type="journal article" date="2018" name="G3 (Bethesda)">
        <title>Phylogenetic and Phylogenomic Definition of Rhizopus Species.</title>
        <authorList>
            <person name="Gryganskyi A.P."/>
            <person name="Golan J."/>
            <person name="Dolatabadi S."/>
            <person name="Mondo S."/>
            <person name="Robb S."/>
            <person name="Idnurm A."/>
            <person name="Muszewska A."/>
            <person name="Steczkiewicz K."/>
            <person name="Masonjones S."/>
            <person name="Liao H.L."/>
            <person name="Gajdeczka M.T."/>
            <person name="Anike F."/>
            <person name="Vuek A."/>
            <person name="Anishchenko I.M."/>
            <person name="Voigt K."/>
            <person name="de Hoog G.S."/>
            <person name="Smith M.E."/>
            <person name="Heitman J."/>
            <person name="Vilgalys R."/>
            <person name="Stajich J.E."/>
        </authorList>
    </citation>
    <scope>NUCLEOTIDE SEQUENCE [LARGE SCALE GENOMIC DNA]</scope>
    <source>
        <strain evidence="1 2">LSU 92-RS-03</strain>
    </source>
</reference>
<gene>
    <name evidence="1" type="ORF">CU098_008957</name>
</gene>